<evidence type="ECO:0000313" key="1">
    <source>
        <dbReference type="EMBL" id="EGK09320.1"/>
    </source>
</evidence>
<keyword evidence="2" id="KW-1185">Reference proteome</keyword>
<dbReference type="AlphaFoldDB" id="F5S701"/>
<comment type="caution">
    <text evidence="1">The sequence shown here is derived from an EMBL/GenBank/DDBJ whole genome shotgun (WGS) entry which is preliminary data.</text>
</comment>
<proteinExistence type="predicted"/>
<protein>
    <submittedName>
        <fullName evidence="1">Uncharacterized protein</fullName>
    </submittedName>
</protein>
<dbReference type="EMBL" id="AFHS01000036">
    <property type="protein sequence ID" value="EGK09320.1"/>
    <property type="molecule type" value="Genomic_DNA"/>
</dbReference>
<accession>F5S701</accession>
<dbReference type="Proteomes" id="UP000004207">
    <property type="component" value="Unassembled WGS sequence"/>
</dbReference>
<sequence>MSVCFHVTSLGFQAAFQYTIKLFRLPEIIVGADFNIRPF</sequence>
<evidence type="ECO:0000313" key="2">
    <source>
        <dbReference type="Proteomes" id="UP000004207"/>
    </source>
</evidence>
<name>F5S701_KINKI</name>
<reference evidence="1 2" key="1">
    <citation type="submission" date="2011-04" db="EMBL/GenBank/DDBJ databases">
        <authorList>
            <person name="Muzny D."/>
            <person name="Qin X."/>
            <person name="Deng J."/>
            <person name="Jiang H."/>
            <person name="Liu Y."/>
            <person name="Qu J."/>
            <person name="Song X.-Z."/>
            <person name="Zhang L."/>
            <person name="Thornton R."/>
            <person name="Coyle M."/>
            <person name="Francisco L."/>
            <person name="Jackson L."/>
            <person name="Javaid M."/>
            <person name="Korchina V."/>
            <person name="Kovar C."/>
            <person name="Mata R."/>
            <person name="Mathew T."/>
            <person name="Ngo R."/>
            <person name="Nguyen L."/>
            <person name="Nguyen N."/>
            <person name="Okwuonu G."/>
            <person name="Ongeri F."/>
            <person name="Pham C."/>
            <person name="Simmons D."/>
            <person name="Wilczek-Boney K."/>
            <person name="Hale W."/>
            <person name="Jakkamsetti A."/>
            <person name="Pham P."/>
            <person name="Ruth R."/>
            <person name="San Lucas F."/>
            <person name="Warren J."/>
            <person name="Zhang J."/>
            <person name="Zhao Z."/>
            <person name="Zhou C."/>
            <person name="Zhu D."/>
            <person name="Lee S."/>
            <person name="Bess C."/>
            <person name="Blankenburg K."/>
            <person name="Forbes L."/>
            <person name="Fu Q."/>
            <person name="Gubbala S."/>
            <person name="Hirani K."/>
            <person name="Jayaseelan J.C."/>
            <person name="Lara F."/>
            <person name="Munidasa M."/>
            <person name="Palculict T."/>
            <person name="Patil S."/>
            <person name="Pu L.-L."/>
            <person name="Saada N."/>
            <person name="Tang L."/>
            <person name="Weissenberger G."/>
            <person name="Zhu Y."/>
            <person name="Hemphill L."/>
            <person name="Shang Y."/>
            <person name="Youmans B."/>
            <person name="Ayvaz T."/>
            <person name="Ross M."/>
            <person name="Santibanez J."/>
            <person name="Aqrawi P."/>
            <person name="Gross S."/>
            <person name="Joshi V."/>
            <person name="Fowler G."/>
            <person name="Nazareth L."/>
            <person name="Reid J."/>
            <person name="Worley K."/>
            <person name="Petrosino J."/>
            <person name="Highlander S."/>
            <person name="Gibbs R."/>
        </authorList>
    </citation>
    <scope>NUCLEOTIDE SEQUENCE [LARGE SCALE GENOMIC DNA]</scope>
    <source>
        <strain evidence="1 2">ATCC 23330</strain>
    </source>
</reference>
<dbReference type="HOGENOM" id="CLU_3311158_0_0_4"/>
<organism evidence="1 2">
    <name type="scientific">Kingella kingae ATCC 23330</name>
    <dbReference type="NCBI Taxonomy" id="887327"/>
    <lineage>
        <taxon>Bacteria</taxon>
        <taxon>Pseudomonadati</taxon>
        <taxon>Pseudomonadota</taxon>
        <taxon>Betaproteobacteria</taxon>
        <taxon>Neisseriales</taxon>
        <taxon>Neisseriaceae</taxon>
        <taxon>Kingella</taxon>
    </lineage>
</organism>
<gene>
    <name evidence="1" type="ORF">HMPREF0476_0984</name>
</gene>